<comment type="caution">
    <text evidence="2">The sequence shown here is derived from an EMBL/GenBank/DDBJ whole genome shotgun (WGS) entry which is preliminary data.</text>
</comment>
<protein>
    <recommendedName>
        <fullName evidence="4">HTH marR-type domain-containing protein</fullName>
    </recommendedName>
</protein>
<name>A0ABW1ZPU8_9DEIO</name>
<evidence type="ECO:0000313" key="3">
    <source>
        <dbReference type="Proteomes" id="UP001596317"/>
    </source>
</evidence>
<gene>
    <name evidence="2" type="ORF">ACFP90_21915</name>
</gene>
<keyword evidence="3" id="KW-1185">Reference proteome</keyword>
<dbReference type="SUPFAM" id="SSF46785">
    <property type="entry name" value="Winged helix' DNA-binding domain"/>
    <property type="match status" value="1"/>
</dbReference>
<dbReference type="RefSeq" id="WP_224612440.1">
    <property type="nucleotide sequence ID" value="NZ_JAIQXV010000027.1"/>
</dbReference>
<accession>A0ABW1ZPU8</accession>
<evidence type="ECO:0000313" key="2">
    <source>
        <dbReference type="EMBL" id="MFC6662711.1"/>
    </source>
</evidence>
<evidence type="ECO:0000256" key="1">
    <source>
        <dbReference type="SAM" id="Phobius"/>
    </source>
</evidence>
<feature type="transmembrane region" description="Helical" evidence="1">
    <location>
        <begin position="30"/>
        <end position="48"/>
    </location>
</feature>
<dbReference type="EMBL" id="JBHSWB010000002">
    <property type="protein sequence ID" value="MFC6662711.1"/>
    <property type="molecule type" value="Genomic_DNA"/>
</dbReference>
<keyword evidence="1" id="KW-0472">Membrane</keyword>
<evidence type="ECO:0008006" key="4">
    <source>
        <dbReference type="Google" id="ProtNLM"/>
    </source>
</evidence>
<dbReference type="InterPro" id="IPR036388">
    <property type="entry name" value="WH-like_DNA-bd_sf"/>
</dbReference>
<reference evidence="3" key="1">
    <citation type="journal article" date="2019" name="Int. J. Syst. Evol. Microbiol.">
        <title>The Global Catalogue of Microorganisms (GCM) 10K type strain sequencing project: providing services to taxonomists for standard genome sequencing and annotation.</title>
        <authorList>
            <consortium name="The Broad Institute Genomics Platform"/>
            <consortium name="The Broad Institute Genome Sequencing Center for Infectious Disease"/>
            <person name="Wu L."/>
            <person name="Ma J."/>
        </authorList>
    </citation>
    <scope>NUCLEOTIDE SEQUENCE [LARGE SCALE GENOMIC DNA]</scope>
    <source>
        <strain evidence="3">CCUG 63830</strain>
    </source>
</reference>
<proteinExistence type="predicted"/>
<dbReference type="Proteomes" id="UP001596317">
    <property type="component" value="Unassembled WGS sequence"/>
</dbReference>
<organism evidence="2 3">
    <name type="scientific">Deinococcus multiflagellatus</name>
    <dbReference type="NCBI Taxonomy" id="1656887"/>
    <lineage>
        <taxon>Bacteria</taxon>
        <taxon>Thermotogati</taxon>
        <taxon>Deinococcota</taxon>
        <taxon>Deinococci</taxon>
        <taxon>Deinococcales</taxon>
        <taxon>Deinococcaceae</taxon>
        <taxon>Deinococcus</taxon>
    </lineage>
</organism>
<dbReference type="Gene3D" id="1.10.10.10">
    <property type="entry name" value="Winged helix-like DNA-binding domain superfamily/Winged helix DNA-binding domain"/>
    <property type="match status" value="1"/>
</dbReference>
<keyword evidence="1" id="KW-1133">Transmembrane helix</keyword>
<dbReference type="InterPro" id="IPR036390">
    <property type="entry name" value="WH_DNA-bd_sf"/>
</dbReference>
<sequence length="145" mass="15981">MLSWGNLALLVGLCFLACVGLRLLNLTGGLWPLLVCGVLGTLATRYFPVWSPDLLARRQVERGRRLALLRLLQTSERQGQHPTLFELEALSGIGEGTTQNVLVRMVSRQLVVASPHPVQRHKVTWRLTQKGRAVLDEAPADPSPA</sequence>
<keyword evidence="1" id="KW-0812">Transmembrane</keyword>